<accession>A0A8K0RIM0</accession>
<sequence>MEEDALLQLRRAQRALRQLSIEWQELERRRSELDAAAEEVRHAEEAATTSLARIRSRKFAKAIQSTLPQELREKIYGHLWHEAGIRRDLRHFLLLGIASGKKYPLDELPHFPLPHFAQPEYMGAAMADEILAHIYKHLFARLSQRVTMEDLADVLTSDPFSRGFRTIDWIRSLKIKWTWSWRDKNKEQAFRRALEILNEHSFAKPITLDITISSYSVWSASWSDTINQLRAFQSAYKVLISKGHTIIIKEDVQNMDVTDYYAMSEETWCKKMDAIVENIELKQSWWDL</sequence>
<name>A0A8K0RIM0_9PLEO</name>
<reference evidence="2" key="1">
    <citation type="journal article" date="2021" name="Nat. Commun.">
        <title>Genetic determinants of endophytism in the Arabidopsis root mycobiome.</title>
        <authorList>
            <person name="Mesny F."/>
            <person name="Miyauchi S."/>
            <person name="Thiergart T."/>
            <person name="Pickel B."/>
            <person name="Atanasova L."/>
            <person name="Karlsson M."/>
            <person name="Huettel B."/>
            <person name="Barry K.W."/>
            <person name="Haridas S."/>
            <person name="Chen C."/>
            <person name="Bauer D."/>
            <person name="Andreopoulos W."/>
            <person name="Pangilinan J."/>
            <person name="LaButti K."/>
            <person name="Riley R."/>
            <person name="Lipzen A."/>
            <person name="Clum A."/>
            <person name="Drula E."/>
            <person name="Henrissat B."/>
            <person name="Kohler A."/>
            <person name="Grigoriev I.V."/>
            <person name="Martin F.M."/>
            <person name="Hacquard S."/>
        </authorList>
    </citation>
    <scope>NUCLEOTIDE SEQUENCE</scope>
    <source>
        <strain evidence="2">MPI-SDFR-AT-0120</strain>
    </source>
</reference>
<feature type="coiled-coil region" evidence="1">
    <location>
        <begin position="2"/>
        <end position="46"/>
    </location>
</feature>
<evidence type="ECO:0000313" key="2">
    <source>
        <dbReference type="EMBL" id="KAH7095490.1"/>
    </source>
</evidence>
<protein>
    <submittedName>
        <fullName evidence="2">Uncharacterized protein</fullName>
    </submittedName>
</protein>
<evidence type="ECO:0000256" key="1">
    <source>
        <dbReference type="SAM" id="Coils"/>
    </source>
</evidence>
<comment type="caution">
    <text evidence="2">The sequence shown here is derived from an EMBL/GenBank/DDBJ whole genome shotgun (WGS) entry which is preliminary data.</text>
</comment>
<keyword evidence="1" id="KW-0175">Coiled coil</keyword>
<evidence type="ECO:0000313" key="3">
    <source>
        <dbReference type="Proteomes" id="UP000813461"/>
    </source>
</evidence>
<dbReference type="Proteomes" id="UP000813461">
    <property type="component" value="Unassembled WGS sequence"/>
</dbReference>
<organism evidence="2 3">
    <name type="scientific">Paraphoma chrysanthemicola</name>
    <dbReference type="NCBI Taxonomy" id="798071"/>
    <lineage>
        <taxon>Eukaryota</taxon>
        <taxon>Fungi</taxon>
        <taxon>Dikarya</taxon>
        <taxon>Ascomycota</taxon>
        <taxon>Pezizomycotina</taxon>
        <taxon>Dothideomycetes</taxon>
        <taxon>Pleosporomycetidae</taxon>
        <taxon>Pleosporales</taxon>
        <taxon>Pleosporineae</taxon>
        <taxon>Phaeosphaeriaceae</taxon>
        <taxon>Paraphoma</taxon>
    </lineage>
</organism>
<proteinExistence type="predicted"/>
<dbReference type="AlphaFoldDB" id="A0A8K0RIM0"/>
<dbReference type="EMBL" id="JAGMVJ010000001">
    <property type="protein sequence ID" value="KAH7095490.1"/>
    <property type="molecule type" value="Genomic_DNA"/>
</dbReference>
<keyword evidence="3" id="KW-1185">Reference proteome</keyword>
<dbReference type="OrthoDB" id="3763466at2759"/>
<gene>
    <name evidence="2" type="ORF">FB567DRAFT_512702</name>
</gene>